<dbReference type="EMBL" id="JSZA02000051">
    <property type="protein sequence ID" value="KHD06226.1"/>
    <property type="molecule type" value="Genomic_DNA"/>
</dbReference>
<evidence type="ECO:0008006" key="3">
    <source>
        <dbReference type="Google" id="ProtNLM"/>
    </source>
</evidence>
<keyword evidence="2" id="KW-1185">Reference proteome</keyword>
<organism evidence="1 2">
    <name type="scientific">Candidatus Thiomargarita nelsonii</name>
    <dbReference type="NCBI Taxonomy" id="1003181"/>
    <lineage>
        <taxon>Bacteria</taxon>
        <taxon>Pseudomonadati</taxon>
        <taxon>Pseudomonadota</taxon>
        <taxon>Gammaproteobacteria</taxon>
        <taxon>Thiotrichales</taxon>
        <taxon>Thiotrichaceae</taxon>
        <taxon>Thiomargarita</taxon>
    </lineage>
</organism>
<evidence type="ECO:0000313" key="2">
    <source>
        <dbReference type="Proteomes" id="UP000030428"/>
    </source>
</evidence>
<dbReference type="AlphaFoldDB" id="A0A0A6RQS3"/>
<sequence>MNPFLQQLIEDLKTFSSELLLPGLQATQQISTDMGTVASTTALLKSIEFLTGLIPQLVAELQTTDATHKVMLSYTPSPKMARFSRRPSDYQQDMKKRLLPAHWVSILPVVEIDTRPLRWLVHLLDLQQIALEKVQTRTIKYIDDSLITQQGSSNYARNDRATLLNMRSRLDEAQTKLEHARSTLMRTVQLKLVASSNLPYPYPRSSAWLRLRRFAQQLIQPEEYLPTFLHNLLHGTVEIADTPYLYQRWCGVKLLAAFESLGWIWHDDPTGALFLGGEIRLYKNDVELSIWIEPRLSRRTHPSGFICKEVTETHPDYLIVTPGIYGIDAFILDPTTTADHGIRQGKAKYLTTIEGIAMAKVAGIPLVRNPLRAWSAAPLHKPHCELETSDGRTGTIPMHPLDWSSQPMLEWVRDIHNYALAWGTGKMLRD</sequence>
<evidence type="ECO:0000313" key="1">
    <source>
        <dbReference type="EMBL" id="KHD06226.1"/>
    </source>
</evidence>
<dbReference type="Proteomes" id="UP000030428">
    <property type="component" value="Unassembled WGS sequence"/>
</dbReference>
<accession>A0A0A6RQS3</accession>
<gene>
    <name evidence="1" type="ORF">PN36_14690</name>
</gene>
<name>A0A0A6RQS3_9GAMM</name>
<protein>
    <recommendedName>
        <fullName evidence="3">DUF2357 domain-containing protein</fullName>
    </recommendedName>
</protein>
<comment type="caution">
    <text evidence="1">The sequence shown here is derived from an EMBL/GenBank/DDBJ whole genome shotgun (WGS) entry which is preliminary data.</text>
</comment>
<reference evidence="1 2" key="1">
    <citation type="journal article" date="2016" name="Front. Microbiol.">
        <title>Single-Cell (Meta-)Genomics of a Dimorphic Candidatus Thiomargarita nelsonii Reveals Genomic Plasticity.</title>
        <authorList>
            <person name="Flood B.E."/>
            <person name="Fliss P."/>
            <person name="Jones D.S."/>
            <person name="Dick G.J."/>
            <person name="Jain S."/>
            <person name="Kaster A.K."/>
            <person name="Winkel M."/>
            <person name="Mussmann M."/>
            <person name="Bailey J."/>
        </authorList>
    </citation>
    <scope>NUCLEOTIDE SEQUENCE [LARGE SCALE GENOMIC DNA]</scope>
    <source>
        <strain evidence="1">Hydrate Ridge</strain>
    </source>
</reference>
<proteinExistence type="predicted"/>